<keyword evidence="2" id="KW-0863">Zinc-finger</keyword>
<dbReference type="InterPro" id="IPR044817">
    <property type="entry name" value="SBP-like"/>
</dbReference>
<evidence type="ECO:0000256" key="3">
    <source>
        <dbReference type="ARBA" id="ARBA00022833"/>
    </source>
</evidence>
<feature type="region of interest" description="Disordered" evidence="4">
    <location>
        <begin position="1"/>
        <end position="22"/>
    </location>
</feature>
<keyword evidence="1" id="KW-0479">Metal-binding</keyword>
<feature type="region of interest" description="Disordered" evidence="4">
    <location>
        <begin position="92"/>
        <end position="112"/>
    </location>
</feature>
<sequence length="469" mass="51237">MAAATAGAPELSDGNTPSRKRGHRLTLTCQVPGCEDDLSSESNYNQRYKICDKHRKELSVNVNGTTMRFCQQCARMQATSEFNGERRSCQSRLEIHNKRRGQGATERQHRTGHMHQLQCQVPGCTEDLLKHKAYNQRYKICPGHRAMPYLDINGQQKRFCQQCARLQPCSEFDGTRRSCRDKLEKHNNRRLQLKQSLQPQAGQPASGAVPRFTCQVPGCARDLAPLKLYNIRYRVCGEHLVMPEVSFEGKVQRFCQQCARFQDVGDFDGLKKSCRARLEKHNERRRQSALQATGNLPAPVIDPSKINEEAALKLQQESGMGGAVAEGQAETAPAASLSFPAPIVPPPGATSPDGKGKGARKARKTVKPETEMMAAPAVLPPTQGQSQMLQNMMGVAAATTTPTAEELQQAQVQLQSMLQNATGDNAPNSPWLATTLSLMTTMSSALWGGQNPNGPGFPPASGGPPGPAL</sequence>
<feature type="domain" description="SBP-type" evidence="5">
    <location>
        <begin position="116"/>
        <end position="193"/>
    </location>
</feature>
<dbReference type="PROSITE" id="PS51141">
    <property type="entry name" value="ZF_SBP"/>
    <property type="match status" value="3"/>
</dbReference>
<evidence type="ECO:0000259" key="5">
    <source>
        <dbReference type="PROSITE" id="PS51141"/>
    </source>
</evidence>
<accession>A0A7S1SJ13</accession>
<dbReference type="GO" id="GO:0005634">
    <property type="term" value="C:nucleus"/>
    <property type="evidence" value="ECO:0007669"/>
    <property type="project" value="InterPro"/>
</dbReference>
<dbReference type="SUPFAM" id="SSF103612">
    <property type="entry name" value="SBT domain"/>
    <property type="match status" value="3"/>
</dbReference>
<organism evidence="6">
    <name type="scientific">Tetraselmis chuii</name>
    <dbReference type="NCBI Taxonomy" id="63592"/>
    <lineage>
        <taxon>Eukaryota</taxon>
        <taxon>Viridiplantae</taxon>
        <taxon>Chlorophyta</taxon>
        <taxon>core chlorophytes</taxon>
        <taxon>Chlorodendrophyceae</taxon>
        <taxon>Chlorodendrales</taxon>
        <taxon>Chlorodendraceae</taxon>
        <taxon>Tetraselmis</taxon>
    </lineage>
</organism>
<dbReference type="Gene3D" id="4.10.1100.10">
    <property type="entry name" value="Transcription factor, SBP-box domain"/>
    <property type="match status" value="3"/>
</dbReference>
<protein>
    <recommendedName>
        <fullName evidence="5">SBP-type domain-containing protein</fullName>
    </recommendedName>
</protein>
<evidence type="ECO:0000256" key="1">
    <source>
        <dbReference type="ARBA" id="ARBA00022723"/>
    </source>
</evidence>
<proteinExistence type="predicted"/>
<dbReference type="GO" id="GO:0003677">
    <property type="term" value="F:DNA binding"/>
    <property type="evidence" value="ECO:0007669"/>
    <property type="project" value="InterPro"/>
</dbReference>
<keyword evidence="3" id="KW-0862">Zinc</keyword>
<feature type="compositionally biased region" description="Pro residues" evidence="4">
    <location>
        <begin position="455"/>
        <end position="469"/>
    </location>
</feature>
<evidence type="ECO:0000256" key="4">
    <source>
        <dbReference type="SAM" id="MobiDB-lite"/>
    </source>
</evidence>
<dbReference type="EMBL" id="HBGG01005276">
    <property type="protein sequence ID" value="CAD9200278.1"/>
    <property type="molecule type" value="Transcribed_RNA"/>
</dbReference>
<feature type="region of interest" description="Disordered" evidence="4">
    <location>
        <begin position="445"/>
        <end position="469"/>
    </location>
</feature>
<dbReference type="AlphaFoldDB" id="A0A7S1SJ13"/>
<dbReference type="InterPro" id="IPR004333">
    <property type="entry name" value="SBP_dom"/>
</dbReference>
<dbReference type="PANTHER" id="PTHR31251:SF169">
    <property type="entry name" value="SQUAMOSA PROMOTER-BINDING-LIKE PROTEIN 8"/>
    <property type="match status" value="1"/>
</dbReference>
<dbReference type="InterPro" id="IPR036893">
    <property type="entry name" value="SBP_sf"/>
</dbReference>
<gene>
    <name evidence="6" type="ORF">TCHU04912_LOCUS2511</name>
</gene>
<evidence type="ECO:0000313" key="6">
    <source>
        <dbReference type="EMBL" id="CAD9200278.1"/>
    </source>
</evidence>
<feature type="domain" description="SBP-type" evidence="5">
    <location>
        <begin position="26"/>
        <end position="103"/>
    </location>
</feature>
<dbReference type="Pfam" id="PF03110">
    <property type="entry name" value="SBP"/>
    <property type="match status" value="3"/>
</dbReference>
<dbReference type="PANTHER" id="PTHR31251">
    <property type="entry name" value="SQUAMOSA PROMOTER-BINDING-LIKE PROTEIN 4"/>
    <property type="match status" value="1"/>
</dbReference>
<reference evidence="6" key="1">
    <citation type="submission" date="2021-01" db="EMBL/GenBank/DDBJ databases">
        <authorList>
            <person name="Corre E."/>
            <person name="Pelletier E."/>
            <person name="Niang G."/>
            <person name="Scheremetjew M."/>
            <person name="Finn R."/>
            <person name="Kale V."/>
            <person name="Holt S."/>
            <person name="Cochrane G."/>
            <person name="Meng A."/>
            <person name="Brown T."/>
            <person name="Cohen L."/>
        </authorList>
    </citation>
    <scope>NUCLEOTIDE SEQUENCE</scope>
    <source>
        <strain evidence="6">PLY429</strain>
    </source>
</reference>
<feature type="compositionally biased region" description="Low complexity" evidence="4">
    <location>
        <begin position="445"/>
        <end position="454"/>
    </location>
</feature>
<name>A0A7S1SJ13_9CHLO</name>
<evidence type="ECO:0000256" key="2">
    <source>
        <dbReference type="ARBA" id="ARBA00022771"/>
    </source>
</evidence>
<feature type="domain" description="SBP-type" evidence="5">
    <location>
        <begin position="211"/>
        <end position="288"/>
    </location>
</feature>
<dbReference type="GO" id="GO:0008270">
    <property type="term" value="F:zinc ion binding"/>
    <property type="evidence" value="ECO:0007669"/>
    <property type="project" value="UniProtKB-KW"/>
</dbReference>